<comment type="caution">
    <text evidence="2">The sequence shown here is derived from an EMBL/GenBank/DDBJ whole genome shotgun (WGS) entry which is preliminary data.</text>
</comment>
<proteinExistence type="predicted"/>
<accession>A0A699TYS3</accession>
<evidence type="ECO:0000256" key="1">
    <source>
        <dbReference type="SAM" id="MobiDB-lite"/>
    </source>
</evidence>
<feature type="region of interest" description="Disordered" evidence="1">
    <location>
        <begin position="81"/>
        <end position="115"/>
    </location>
</feature>
<dbReference type="AlphaFoldDB" id="A0A699TYS3"/>
<reference evidence="2" key="1">
    <citation type="journal article" date="2019" name="Sci. Rep.">
        <title>Draft genome of Tanacetum cinerariifolium, the natural source of mosquito coil.</title>
        <authorList>
            <person name="Yamashiro T."/>
            <person name="Shiraishi A."/>
            <person name="Satake H."/>
            <person name="Nakayama K."/>
        </authorList>
    </citation>
    <scope>NUCLEOTIDE SEQUENCE</scope>
</reference>
<feature type="region of interest" description="Disordered" evidence="1">
    <location>
        <begin position="1"/>
        <end position="26"/>
    </location>
</feature>
<gene>
    <name evidence="2" type="ORF">Tci_886910</name>
</gene>
<organism evidence="2">
    <name type="scientific">Tanacetum cinerariifolium</name>
    <name type="common">Dalmatian daisy</name>
    <name type="synonym">Chrysanthemum cinerariifolium</name>
    <dbReference type="NCBI Taxonomy" id="118510"/>
    <lineage>
        <taxon>Eukaryota</taxon>
        <taxon>Viridiplantae</taxon>
        <taxon>Streptophyta</taxon>
        <taxon>Embryophyta</taxon>
        <taxon>Tracheophyta</taxon>
        <taxon>Spermatophyta</taxon>
        <taxon>Magnoliopsida</taxon>
        <taxon>eudicotyledons</taxon>
        <taxon>Gunneridae</taxon>
        <taxon>Pentapetalae</taxon>
        <taxon>asterids</taxon>
        <taxon>campanulids</taxon>
        <taxon>Asterales</taxon>
        <taxon>Asteraceae</taxon>
        <taxon>Asteroideae</taxon>
        <taxon>Anthemideae</taxon>
        <taxon>Anthemidinae</taxon>
        <taxon>Tanacetum</taxon>
    </lineage>
</organism>
<feature type="non-terminal residue" evidence="2">
    <location>
        <position position="1"/>
    </location>
</feature>
<feature type="compositionally biased region" description="Basic and acidic residues" evidence="1">
    <location>
        <begin position="81"/>
        <end position="104"/>
    </location>
</feature>
<evidence type="ECO:0000313" key="2">
    <source>
        <dbReference type="EMBL" id="GFD14941.1"/>
    </source>
</evidence>
<dbReference type="EMBL" id="BKCJ011283023">
    <property type="protein sequence ID" value="GFD14941.1"/>
    <property type="molecule type" value="Genomic_DNA"/>
</dbReference>
<feature type="compositionally biased region" description="Basic and acidic residues" evidence="1">
    <location>
        <begin position="1"/>
        <end position="16"/>
    </location>
</feature>
<protein>
    <submittedName>
        <fullName evidence="2">Uncharacterized protein</fullName>
    </submittedName>
</protein>
<name>A0A699TYS3_TANCI</name>
<sequence length="115" mass="13170">EVVHHPEKTGGQEKAHGVMAVPPLDHRVGRTRIRRIRLEQAHWQRHVVDDVQHRRDHDKRTVEPVTDIDVLGLAFDDGAEEHRRVGEDHKVGVQRSKASERGPGKTEVQVRPNKL</sequence>